<gene>
    <name evidence="3" type="ORF">Ddye_001327</name>
</gene>
<keyword evidence="2" id="KW-1133">Transmembrane helix</keyword>
<feature type="region of interest" description="Disordered" evidence="1">
    <location>
        <begin position="133"/>
        <end position="203"/>
    </location>
</feature>
<dbReference type="AlphaFoldDB" id="A0AAD9XPN7"/>
<accession>A0AAD9XPN7</accession>
<evidence type="ECO:0008006" key="5">
    <source>
        <dbReference type="Google" id="ProtNLM"/>
    </source>
</evidence>
<protein>
    <recommendedName>
        <fullName evidence="5">Transmembrane protein</fullName>
    </recommendedName>
</protein>
<evidence type="ECO:0000256" key="1">
    <source>
        <dbReference type="SAM" id="MobiDB-lite"/>
    </source>
</evidence>
<reference evidence="3" key="1">
    <citation type="journal article" date="2023" name="Plant J.">
        <title>Genome sequences and population genomics provide insights into the demographic history, inbreeding, and mutation load of two 'living fossil' tree species of Dipteronia.</title>
        <authorList>
            <person name="Feng Y."/>
            <person name="Comes H.P."/>
            <person name="Chen J."/>
            <person name="Zhu S."/>
            <person name="Lu R."/>
            <person name="Zhang X."/>
            <person name="Li P."/>
            <person name="Qiu J."/>
            <person name="Olsen K.M."/>
            <person name="Qiu Y."/>
        </authorList>
    </citation>
    <scope>NUCLEOTIDE SEQUENCE</scope>
    <source>
        <strain evidence="3">KIB01</strain>
    </source>
</reference>
<feature type="transmembrane region" description="Helical" evidence="2">
    <location>
        <begin position="45"/>
        <end position="64"/>
    </location>
</feature>
<dbReference type="EMBL" id="JANJYI010000001">
    <property type="protein sequence ID" value="KAK2662753.1"/>
    <property type="molecule type" value="Genomic_DNA"/>
</dbReference>
<feature type="compositionally biased region" description="Acidic residues" evidence="1">
    <location>
        <begin position="313"/>
        <end position="324"/>
    </location>
</feature>
<sequence>MSEFPNKWWKKTEFSSVVLSVFSLILSHPLYFCYLIFFSPYILKILSFLSPLFITTFLLLFALFTTTTLVNDNPNTPHQSSQLKLNFLLTTYHNIVQKLRSSNAGHDEEFLQFEEFEAYKIVFEASALELLEQEQQQQQQQESALEEPVDKYPSHESYVSDDDQPKITNTNDDVNYEIMHYSETTLEEPNDKGEEASRKSGSKAIESKISQVKEINGDHNGVVEYLSKVRSKSQRLGNEYTSTLGSFGSMRKEKEWKRTLACKLFEERHSVNVDGIGGAEGMDLLWETHEGNDSNKKLSKSKTNKVTGKRYEDEDEEEEEEEELDNGQLCCLQALKFSAGKMGRPNLVKFSKALKGFGWLHHVTKHGTKKVHP</sequence>
<proteinExistence type="predicted"/>
<feature type="transmembrane region" description="Helical" evidence="2">
    <location>
        <begin position="14"/>
        <end position="38"/>
    </location>
</feature>
<dbReference type="PANTHER" id="PTHR36760:SF1">
    <property type="entry name" value="ACIDIC LEUCINE-RICH NUCLEAR PHOSPHOPROTEIN 32 FAMILY B PROTEIN"/>
    <property type="match status" value="1"/>
</dbReference>
<name>A0AAD9XPN7_9ROSI</name>
<dbReference type="Proteomes" id="UP001280121">
    <property type="component" value="Unassembled WGS sequence"/>
</dbReference>
<feature type="compositionally biased region" description="Basic and acidic residues" evidence="1">
    <location>
        <begin position="189"/>
        <end position="198"/>
    </location>
</feature>
<evidence type="ECO:0000313" key="3">
    <source>
        <dbReference type="EMBL" id="KAK2662753.1"/>
    </source>
</evidence>
<keyword evidence="2" id="KW-0472">Membrane</keyword>
<evidence type="ECO:0000313" key="4">
    <source>
        <dbReference type="Proteomes" id="UP001280121"/>
    </source>
</evidence>
<organism evidence="3 4">
    <name type="scientific">Dipteronia dyeriana</name>
    <dbReference type="NCBI Taxonomy" id="168575"/>
    <lineage>
        <taxon>Eukaryota</taxon>
        <taxon>Viridiplantae</taxon>
        <taxon>Streptophyta</taxon>
        <taxon>Embryophyta</taxon>
        <taxon>Tracheophyta</taxon>
        <taxon>Spermatophyta</taxon>
        <taxon>Magnoliopsida</taxon>
        <taxon>eudicotyledons</taxon>
        <taxon>Gunneridae</taxon>
        <taxon>Pentapetalae</taxon>
        <taxon>rosids</taxon>
        <taxon>malvids</taxon>
        <taxon>Sapindales</taxon>
        <taxon>Sapindaceae</taxon>
        <taxon>Hippocastanoideae</taxon>
        <taxon>Acereae</taxon>
        <taxon>Dipteronia</taxon>
    </lineage>
</organism>
<feature type="compositionally biased region" description="Low complexity" evidence="1">
    <location>
        <begin position="133"/>
        <end position="143"/>
    </location>
</feature>
<keyword evidence="4" id="KW-1185">Reference proteome</keyword>
<dbReference type="PANTHER" id="PTHR36760">
    <property type="entry name" value="ACIDIC LEUCINE-RICH NUCLEAR PHOSPHOPROTEIN 32 FAMILY B PROTEIN"/>
    <property type="match status" value="1"/>
</dbReference>
<comment type="caution">
    <text evidence="3">The sequence shown here is derived from an EMBL/GenBank/DDBJ whole genome shotgun (WGS) entry which is preliminary data.</text>
</comment>
<evidence type="ECO:0000256" key="2">
    <source>
        <dbReference type="SAM" id="Phobius"/>
    </source>
</evidence>
<keyword evidence="2" id="KW-0812">Transmembrane</keyword>
<feature type="region of interest" description="Disordered" evidence="1">
    <location>
        <begin position="291"/>
        <end position="324"/>
    </location>
</feature>